<feature type="region of interest" description="Disordered" evidence="1">
    <location>
        <begin position="1"/>
        <end position="28"/>
    </location>
</feature>
<organism evidence="2">
    <name type="scientific">marine metagenome</name>
    <dbReference type="NCBI Taxonomy" id="408172"/>
    <lineage>
        <taxon>unclassified sequences</taxon>
        <taxon>metagenomes</taxon>
        <taxon>ecological metagenomes</taxon>
    </lineage>
</organism>
<feature type="non-terminal residue" evidence="2">
    <location>
        <position position="249"/>
    </location>
</feature>
<feature type="compositionally biased region" description="Polar residues" evidence="1">
    <location>
        <begin position="8"/>
        <end position="20"/>
    </location>
</feature>
<proteinExistence type="predicted"/>
<reference evidence="2" key="1">
    <citation type="submission" date="2018-05" db="EMBL/GenBank/DDBJ databases">
        <authorList>
            <person name="Lanie J.A."/>
            <person name="Ng W.-L."/>
            <person name="Kazmierczak K.M."/>
            <person name="Andrzejewski T.M."/>
            <person name="Davidsen T.M."/>
            <person name="Wayne K.J."/>
            <person name="Tettelin H."/>
            <person name="Glass J.I."/>
            <person name="Rusch D."/>
            <person name="Podicherti R."/>
            <person name="Tsui H.-C.T."/>
            <person name="Winkler M.E."/>
        </authorList>
    </citation>
    <scope>NUCLEOTIDE SEQUENCE</scope>
</reference>
<evidence type="ECO:0000256" key="1">
    <source>
        <dbReference type="SAM" id="MobiDB-lite"/>
    </source>
</evidence>
<accession>A0A383AX14</accession>
<name>A0A383AX14_9ZZZZ</name>
<sequence>REVLAGMSTATESSAEQAGLQSPMPPEDSPELLRNIEVRFPNTPDNGSYINPLDYVFYMDVADHVSLPSQDKWMPYTEETERIIREDFRALWDTGFLNDLWIEVIDEPWDNGVVGKRVIFNLEERERVKFFTFEGSDEVDRGDIDTAMQENGMAIRVDSFLDLGLIKRVKGLVQFMFEDEGYQFAEIEHEVTPLPGGPGSVELTFHLDEGPKVFVENISFVGNDAMSDRKLRGQMKSTKERWFLSWITG</sequence>
<gene>
    <name evidence="2" type="ORF">METZ01_LOCUS464977</name>
</gene>
<protein>
    <recommendedName>
        <fullName evidence="3">POTRA domain-containing protein</fullName>
    </recommendedName>
</protein>
<dbReference type="AlphaFoldDB" id="A0A383AX14"/>
<evidence type="ECO:0000313" key="2">
    <source>
        <dbReference type="EMBL" id="SVE12123.1"/>
    </source>
</evidence>
<dbReference type="EMBL" id="UINC01195520">
    <property type="protein sequence ID" value="SVE12123.1"/>
    <property type="molecule type" value="Genomic_DNA"/>
</dbReference>
<dbReference type="Gene3D" id="3.10.20.310">
    <property type="entry name" value="membrane protein fhac"/>
    <property type="match status" value="2"/>
</dbReference>
<feature type="non-terminal residue" evidence="2">
    <location>
        <position position="1"/>
    </location>
</feature>
<evidence type="ECO:0008006" key="3">
    <source>
        <dbReference type="Google" id="ProtNLM"/>
    </source>
</evidence>